<protein>
    <submittedName>
        <fullName evidence="1">Uncharacterized protein</fullName>
    </submittedName>
</protein>
<accession>A0ABQ7BQ29</accession>
<keyword evidence="2" id="KW-1185">Reference proteome</keyword>
<evidence type="ECO:0000313" key="1">
    <source>
        <dbReference type="EMBL" id="KAF3534837.1"/>
    </source>
</evidence>
<name>A0ABQ7BQ29_BRACR</name>
<gene>
    <name evidence="1" type="ORF">DY000_02042003</name>
</gene>
<reference evidence="1 2" key="1">
    <citation type="journal article" date="2020" name="BMC Genomics">
        <title>Intraspecific diversification of the crop wild relative Brassica cretica Lam. using demographic model selection.</title>
        <authorList>
            <person name="Kioukis A."/>
            <person name="Michalopoulou V.A."/>
            <person name="Briers L."/>
            <person name="Pirintsos S."/>
            <person name="Studholme D.J."/>
            <person name="Pavlidis P."/>
            <person name="Sarris P.F."/>
        </authorList>
    </citation>
    <scope>NUCLEOTIDE SEQUENCE [LARGE SCALE GENOMIC DNA]</scope>
    <source>
        <strain evidence="2">cv. PFS-1207/04</strain>
    </source>
</reference>
<comment type="caution">
    <text evidence="1">The sequence shown here is derived from an EMBL/GenBank/DDBJ whole genome shotgun (WGS) entry which is preliminary data.</text>
</comment>
<evidence type="ECO:0000313" key="2">
    <source>
        <dbReference type="Proteomes" id="UP000266723"/>
    </source>
</evidence>
<organism evidence="1 2">
    <name type="scientific">Brassica cretica</name>
    <name type="common">Mustard</name>
    <dbReference type="NCBI Taxonomy" id="69181"/>
    <lineage>
        <taxon>Eukaryota</taxon>
        <taxon>Viridiplantae</taxon>
        <taxon>Streptophyta</taxon>
        <taxon>Embryophyta</taxon>
        <taxon>Tracheophyta</taxon>
        <taxon>Spermatophyta</taxon>
        <taxon>Magnoliopsida</taxon>
        <taxon>eudicotyledons</taxon>
        <taxon>Gunneridae</taxon>
        <taxon>Pentapetalae</taxon>
        <taxon>rosids</taxon>
        <taxon>malvids</taxon>
        <taxon>Brassicales</taxon>
        <taxon>Brassicaceae</taxon>
        <taxon>Brassiceae</taxon>
        <taxon>Brassica</taxon>
    </lineage>
</organism>
<dbReference type="EMBL" id="QGKV02001507">
    <property type="protein sequence ID" value="KAF3534837.1"/>
    <property type="molecule type" value="Genomic_DNA"/>
</dbReference>
<dbReference type="Proteomes" id="UP000266723">
    <property type="component" value="Unassembled WGS sequence"/>
</dbReference>
<proteinExistence type="predicted"/>
<sequence length="105" mass="12061">MVYGLVVARCYKCSMIWGFEGPKRQWEPIKISDPKHEGRWEMEGADNYLNLFCSMNSFAGLRFQPKDVQQDATDACEMDQPILSKDPTTDQTKTCPCFPPLYANE</sequence>